<dbReference type="EMBL" id="CP042914">
    <property type="protein sequence ID" value="QEG40523.1"/>
    <property type="molecule type" value="Genomic_DNA"/>
</dbReference>
<dbReference type="Pfam" id="PF07963">
    <property type="entry name" value="N_methyl"/>
    <property type="match status" value="1"/>
</dbReference>
<organism evidence="1 2">
    <name type="scientific">Roseimaritima ulvae</name>
    <dbReference type="NCBI Taxonomy" id="980254"/>
    <lineage>
        <taxon>Bacteria</taxon>
        <taxon>Pseudomonadati</taxon>
        <taxon>Planctomycetota</taxon>
        <taxon>Planctomycetia</taxon>
        <taxon>Pirellulales</taxon>
        <taxon>Pirellulaceae</taxon>
        <taxon>Roseimaritima</taxon>
    </lineage>
</organism>
<reference evidence="1 2" key="1">
    <citation type="submission" date="2019-08" db="EMBL/GenBank/DDBJ databases">
        <title>Deep-cultivation of Planctomycetes and their phenomic and genomic characterization uncovers novel biology.</title>
        <authorList>
            <person name="Wiegand S."/>
            <person name="Jogler M."/>
            <person name="Boedeker C."/>
            <person name="Pinto D."/>
            <person name="Vollmers J."/>
            <person name="Rivas-Marin E."/>
            <person name="Kohn T."/>
            <person name="Peeters S.H."/>
            <person name="Heuer A."/>
            <person name="Rast P."/>
            <person name="Oberbeckmann S."/>
            <person name="Bunk B."/>
            <person name="Jeske O."/>
            <person name="Meyerdierks A."/>
            <person name="Storesund J.E."/>
            <person name="Kallscheuer N."/>
            <person name="Luecker S."/>
            <person name="Lage O.M."/>
            <person name="Pohl T."/>
            <person name="Merkel B.J."/>
            <person name="Hornburger P."/>
            <person name="Mueller R.-W."/>
            <person name="Bruemmer F."/>
            <person name="Labrenz M."/>
            <person name="Spormann A.M."/>
            <person name="Op den Camp H."/>
            <person name="Overmann J."/>
            <person name="Amann R."/>
            <person name="Jetten M.S.M."/>
            <person name="Mascher T."/>
            <person name="Medema M.H."/>
            <person name="Devos D.P."/>
            <person name="Kaster A.-K."/>
            <person name="Ovreas L."/>
            <person name="Rohde M."/>
            <person name="Galperin M.Y."/>
            <person name="Jogler C."/>
        </authorList>
    </citation>
    <scope>NUCLEOTIDE SEQUENCE [LARGE SCALE GENOMIC DNA]</scope>
    <source>
        <strain evidence="1 2">UC8</strain>
    </source>
</reference>
<sequence>MRRAFTLVELLVAIGVMAILAGMVTAALVSVNADARRARCETQLVAMNAMLQSRLETYLTLRIDGGGVDDITPVSASVPPWVQLGTDSARLRLINMREQLRLELPDRKSDLMFPPQVGTAVPNLTPTQAAIYHFDEFGRPMPAPNSGRIRYQRPAPTTLMAYRRAVAQLTGQPFGPTWADAWTPQYEGSECLYLILASTVVAGRSGLEVVRRDQIGDLDGDGVPEILDPWGTPMVWMRWPVGYWLTYGQRANWGGMSSAQRQASIQQTKKTLGYDQYDLLRVDWRNIDQGAVGSPEANNDTFNVPPVIVSAGPDREFDLMLRSSDSSTTDWLYGDPLIYGSMTWPANGNPSVAPAPFTAPYYYPDPFPRNYYGGTDSPYGVDYIGDTNPFAQGKNDGWVGAYFDADGDQVDDSADNIYSVSPL</sequence>
<evidence type="ECO:0000313" key="1">
    <source>
        <dbReference type="EMBL" id="QEG40523.1"/>
    </source>
</evidence>
<dbReference type="SUPFAM" id="SSF54523">
    <property type="entry name" value="Pili subunits"/>
    <property type="match status" value="1"/>
</dbReference>
<evidence type="ECO:0000313" key="2">
    <source>
        <dbReference type="Proteomes" id="UP000325286"/>
    </source>
</evidence>
<name>A0A5B9R2I7_9BACT</name>
<keyword evidence="2" id="KW-1185">Reference proteome</keyword>
<dbReference type="Proteomes" id="UP000325286">
    <property type="component" value="Chromosome"/>
</dbReference>
<dbReference type="InterPro" id="IPR045584">
    <property type="entry name" value="Pilin-like"/>
</dbReference>
<protein>
    <recommendedName>
        <fullName evidence="3">Type II secretion system protein</fullName>
    </recommendedName>
</protein>
<evidence type="ECO:0008006" key="3">
    <source>
        <dbReference type="Google" id="ProtNLM"/>
    </source>
</evidence>
<accession>A0A5B9R2I7</accession>
<dbReference type="RefSeq" id="WP_068130509.1">
    <property type="nucleotide sequence ID" value="NZ_CP042914.1"/>
</dbReference>
<dbReference type="NCBIfam" id="TIGR02532">
    <property type="entry name" value="IV_pilin_GFxxxE"/>
    <property type="match status" value="1"/>
</dbReference>
<dbReference type="AlphaFoldDB" id="A0A5B9R2I7"/>
<dbReference type="Gene3D" id="3.30.700.10">
    <property type="entry name" value="Glycoprotein, Type 4 Pilin"/>
    <property type="match status" value="1"/>
</dbReference>
<dbReference type="InterPro" id="IPR012902">
    <property type="entry name" value="N_methyl_site"/>
</dbReference>
<dbReference type="KEGG" id="rul:UC8_25370"/>
<gene>
    <name evidence="1" type="ORF">UC8_25370</name>
</gene>
<proteinExistence type="predicted"/>